<gene>
    <name evidence="2" type="ORF">K0T92_10970</name>
</gene>
<dbReference type="Proteomes" id="UP000812277">
    <property type="component" value="Unassembled WGS sequence"/>
</dbReference>
<name>A0ABS7D603_9BACL</name>
<reference evidence="2 3" key="1">
    <citation type="submission" date="2021-07" db="EMBL/GenBank/DDBJ databases">
        <title>Paenibacillus radiodurans sp. nov., isolated from the southeastern edge of Tengger Desert.</title>
        <authorList>
            <person name="Zhang G."/>
        </authorList>
    </citation>
    <scope>NUCLEOTIDE SEQUENCE [LARGE SCALE GENOMIC DNA]</scope>
    <source>
        <strain evidence="2 3">DT7-4</strain>
    </source>
</reference>
<keyword evidence="3" id="KW-1185">Reference proteome</keyword>
<feature type="domain" description="CD-NTase associated protein 4-like DNA endonuclease" evidence="1">
    <location>
        <begin position="14"/>
        <end position="215"/>
    </location>
</feature>
<evidence type="ECO:0000313" key="3">
    <source>
        <dbReference type="Proteomes" id="UP000812277"/>
    </source>
</evidence>
<organism evidence="2 3">
    <name type="scientific">Paenibacillus oenotherae</name>
    <dbReference type="NCBI Taxonomy" id="1435645"/>
    <lineage>
        <taxon>Bacteria</taxon>
        <taxon>Bacillati</taxon>
        <taxon>Bacillota</taxon>
        <taxon>Bacilli</taxon>
        <taxon>Bacillales</taxon>
        <taxon>Paenibacillaceae</taxon>
        <taxon>Paenibacillus</taxon>
    </lineage>
</organism>
<comment type="caution">
    <text evidence="2">The sequence shown here is derived from an EMBL/GenBank/DDBJ whole genome shotgun (WGS) entry which is preliminary data.</text>
</comment>
<dbReference type="Pfam" id="PF14130">
    <property type="entry name" value="Cap4_nuclease"/>
    <property type="match status" value="1"/>
</dbReference>
<evidence type="ECO:0000313" key="2">
    <source>
        <dbReference type="EMBL" id="MBW7475269.1"/>
    </source>
</evidence>
<dbReference type="EMBL" id="JAHZIJ010000006">
    <property type="protein sequence ID" value="MBW7475269.1"/>
    <property type="molecule type" value="Genomic_DNA"/>
</dbReference>
<protein>
    <submittedName>
        <fullName evidence="2">DUF4297 domain-containing protein</fullName>
    </submittedName>
</protein>
<dbReference type="InterPro" id="IPR025382">
    <property type="entry name" value="Cap4-like_endonuclease_dom"/>
</dbReference>
<evidence type="ECO:0000259" key="1">
    <source>
        <dbReference type="Pfam" id="PF14130"/>
    </source>
</evidence>
<dbReference type="RefSeq" id="WP_219872517.1">
    <property type="nucleotide sequence ID" value="NZ_JAHZIJ010000006.1"/>
</dbReference>
<sequence>MSIADYMNLPYDLSGSLSKNRFRNELLWGLKRIFEIYKSGKDFTAVFDYKCDVELHIEDNQFEFYQLKTQNDNGTYTVNNLIKANKSGDSVLGKLYLLKYGKTGTENDDVLVALVSNAPFNDNAKVHTDIEKLDFLSIDNLAFTKIKDTVTQELKKANTINLKNTFFIRTSMDLINPEKTLIGELSIFFEEIFNSEAKKINSLYRLLYSEISTRASYELRIIDYDELLKRKGISRSELTQLLRKYIDHTDTAISKAKEFISLNYSDNFKMKVDLNSALNQILILLPESKVMQRIEKSIVDFINQNIEHFPNNEREIVDLISANIEDEIPIEMKSSEVKMLIIVTLKKFEEGMYEKPNY</sequence>
<accession>A0ABS7D603</accession>
<proteinExistence type="predicted"/>